<sequence>MAANVVRIGELKQKDCDLKLEGKTLLGLPAMCTDNCSTNMEEKDLSKRVTSSSGYESLCRSPRSITGIAPDAQELKLKYLRNPNSADYSQVRIGFRSKDSHGDSVSEDNDQMLLRVRRELREIHSGIRSLKPSSSNSSEQDPDKMSAYVRARNSKIISSNMLSIAKNHLKIQSLVKETVKGKGISEIPVMDQKVSCDTRMKSLNQNGQHSSFVLDRSGPESISTGICLREWLEPGRHKVDIAERLLIFRQIVELVDCAHYQGVALQELRPSRFILLPSNVIKYTGASAIRQSDSIVNRDLSKKRLLEQGACAGRNLGGKQRKMSEEMISVKYQPQYTSSCGSGTKVRNEKEFCIDPQDSGYGELQFQNAVLLPKQQTISATIHLEETWYTSPEDLGEIGCTLSSNIYGLGILLFELLCCCESWKVHSAVMSDLHHRILPPNFLSRSPKEAGFCFWLLHPEPLSRPTTREILQSELIGGHKEVYQCDDFSNFDDDLDAESELRSFLLSLKDRKHGRASKLIEDIRCLEEDISKFTTRHLSRESLDYFRAQNELSGEREQGFCLEEPVRSGVCSRLFSASDMDETQMMKSISQLDNAYFSARSQMLVMETASAAGSNKDMLNKLDSHVRNCTQDLSVNKKSGDPLGAFFDGLTKFACHKKFKECGTLRNADLLNSSSAICALSFDRDEDYIATAGVSKKIKIFDFGALVDNSLDIHYPSVEMSNNSKLSSVCWNNYFKSYLASSDYDGVVQIWDANTGQRVCQHKEHERRAWSVDFSQADPTKFASGSDDFSVRLWDVKEENSINTIWNPANVCYVQFSAYSSHLLILGCADYKIYGYDLRHTRMPWCTLPGHEKAVSYVRFVDKETLVSASTDNTLKLWDLNKSSSTGLSSNACSLTFSGHTNEKNFVGLSVFDGYIACGSETNEVYSYHRSLPIPITSHKFGPIDPVPRSEIGDSGPYVSSVCWQRKSNTLVAANSSGTMKLLQIA</sequence>
<dbReference type="AlphaFoldDB" id="A0A2P6SIB6"/>
<dbReference type="InterPro" id="IPR015943">
    <property type="entry name" value="WD40/YVTN_repeat-like_dom_sf"/>
</dbReference>
<organism evidence="5 6">
    <name type="scientific">Rosa chinensis</name>
    <name type="common">China rose</name>
    <dbReference type="NCBI Taxonomy" id="74649"/>
    <lineage>
        <taxon>Eukaryota</taxon>
        <taxon>Viridiplantae</taxon>
        <taxon>Streptophyta</taxon>
        <taxon>Embryophyta</taxon>
        <taxon>Tracheophyta</taxon>
        <taxon>Spermatophyta</taxon>
        <taxon>Magnoliopsida</taxon>
        <taxon>eudicotyledons</taxon>
        <taxon>Gunneridae</taxon>
        <taxon>Pentapetalae</taxon>
        <taxon>rosids</taxon>
        <taxon>fabids</taxon>
        <taxon>Rosales</taxon>
        <taxon>Rosaceae</taxon>
        <taxon>Rosoideae</taxon>
        <taxon>Rosoideae incertae sedis</taxon>
        <taxon>Rosa</taxon>
    </lineage>
</organism>
<dbReference type="GO" id="GO:0042802">
    <property type="term" value="F:identical protein binding"/>
    <property type="evidence" value="ECO:0007669"/>
    <property type="project" value="EnsemblPlants"/>
</dbReference>
<dbReference type="EMBL" id="PDCK01000039">
    <property type="protein sequence ID" value="PRQ58396.1"/>
    <property type="molecule type" value="Genomic_DNA"/>
</dbReference>
<dbReference type="SUPFAM" id="SSF50978">
    <property type="entry name" value="WD40 repeat-like"/>
    <property type="match status" value="1"/>
</dbReference>
<dbReference type="GO" id="GO:0010100">
    <property type="term" value="P:negative regulation of photomorphogenesis"/>
    <property type="evidence" value="ECO:0007669"/>
    <property type="project" value="EnsemblPlants"/>
</dbReference>
<dbReference type="PROSITE" id="PS50082">
    <property type="entry name" value="WD_REPEATS_2"/>
    <property type="match status" value="3"/>
</dbReference>
<dbReference type="InterPro" id="IPR011009">
    <property type="entry name" value="Kinase-like_dom_sf"/>
</dbReference>
<feature type="domain" description="Protein kinase" evidence="4">
    <location>
        <begin position="77"/>
        <end position="476"/>
    </location>
</feature>
<dbReference type="GO" id="GO:0004672">
    <property type="term" value="F:protein kinase activity"/>
    <property type="evidence" value="ECO:0007669"/>
    <property type="project" value="InterPro"/>
</dbReference>
<evidence type="ECO:0000256" key="3">
    <source>
        <dbReference type="PROSITE-ProRule" id="PRU00221"/>
    </source>
</evidence>
<keyword evidence="2" id="KW-0677">Repeat</keyword>
<evidence type="ECO:0000256" key="2">
    <source>
        <dbReference type="ARBA" id="ARBA00022737"/>
    </source>
</evidence>
<dbReference type="InterPro" id="IPR020472">
    <property type="entry name" value="WD40_PAC1"/>
</dbReference>
<keyword evidence="1 3" id="KW-0853">WD repeat</keyword>
<proteinExistence type="predicted"/>
<dbReference type="GO" id="GO:0010218">
    <property type="term" value="P:response to far red light"/>
    <property type="evidence" value="ECO:0007669"/>
    <property type="project" value="EnsemblPlants"/>
</dbReference>
<dbReference type="InterPro" id="IPR044630">
    <property type="entry name" value="SPA1/2/3/4"/>
</dbReference>
<dbReference type="OrthoDB" id="273771at2759"/>
<reference evidence="5 6" key="1">
    <citation type="journal article" date="2018" name="Nat. Genet.">
        <title>The Rosa genome provides new insights in the design of modern roses.</title>
        <authorList>
            <person name="Bendahmane M."/>
        </authorList>
    </citation>
    <scope>NUCLEOTIDE SEQUENCE [LARGE SCALE GENOMIC DNA]</scope>
    <source>
        <strain evidence="6">cv. Old Blush</strain>
    </source>
</reference>
<keyword evidence="6" id="KW-1185">Reference proteome</keyword>
<dbReference type="InterPro" id="IPR001680">
    <property type="entry name" value="WD40_rpt"/>
</dbReference>
<dbReference type="PANTHER" id="PTHR44218">
    <property type="entry name" value="PROTEIN SPA1-RELATED 2"/>
    <property type="match status" value="1"/>
</dbReference>
<dbReference type="SMART" id="SM00320">
    <property type="entry name" value="WD40"/>
    <property type="match status" value="7"/>
</dbReference>
<dbReference type="GO" id="GO:0048575">
    <property type="term" value="P:short-day photoperiodism, flowering"/>
    <property type="evidence" value="ECO:0007669"/>
    <property type="project" value="EnsemblPlants"/>
</dbReference>
<dbReference type="PRINTS" id="PR00320">
    <property type="entry name" value="GPROTEINBRPT"/>
</dbReference>
<name>A0A2P6SIB6_ROSCH</name>
<dbReference type="Gene3D" id="2.130.10.10">
    <property type="entry name" value="YVTN repeat-like/Quinoprotein amine dehydrogenase"/>
    <property type="match status" value="1"/>
</dbReference>
<feature type="repeat" description="WD" evidence="3">
    <location>
        <begin position="762"/>
        <end position="804"/>
    </location>
</feature>
<dbReference type="InterPro" id="IPR019775">
    <property type="entry name" value="WD40_repeat_CS"/>
</dbReference>
<protein>
    <submittedName>
        <fullName evidence="5">Putative transcription factor WD40-like family</fullName>
    </submittedName>
</protein>
<accession>A0A2P6SIB6</accession>
<dbReference type="OMA" id="GCIKLLR"/>
<gene>
    <name evidence="5" type="ORF">RchiOBHm_Chr1g0358871</name>
</gene>
<dbReference type="STRING" id="74649.A0A2P6SIB6"/>
<dbReference type="GO" id="GO:0005524">
    <property type="term" value="F:ATP binding"/>
    <property type="evidence" value="ECO:0007669"/>
    <property type="project" value="InterPro"/>
</dbReference>
<evidence type="ECO:0000313" key="5">
    <source>
        <dbReference type="EMBL" id="PRQ58396.1"/>
    </source>
</evidence>
<dbReference type="Gene3D" id="1.10.510.10">
    <property type="entry name" value="Transferase(Phosphotransferase) domain 1"/>
    <property type="match status" value="1"/>
</dbReference>
<dbReference type="GO" id="GO:2000028">
    <property type="term" value="P:regulation of photoperiodism, flowering"/>
    <property type="evidence" value="ECO:0007669"/>
    <property type="project" value="EnsemblPlants"/>
</dbReference>
<dbReference type="Proteomes" id="UP000238479">
    <property type="component" value="Chromosome 1"/>
</dbReference>
<evidence type="ECO:0000259" key="4">
    <source>
        <dbReference type="PROSITE" id="PS50011"/>
    </source>
</evidence>
<dbReference type="GO" id="GO:0010017">
    <property type="term" value="P:red or far-red light signaling pathway"/>
    <property type="evidence" value="ECO:0007669"/>
    <property type="project" value="EnsemblPlants"/>
</dbReference>
<dbReference type="Pfam" id="PF00400">
    <property type="entry name" value="WD40"/>
    <property type="match status" value="3"/>
</dbReference>
<evidence type="ECO:0000313" key="6">
    <source>
        <dbReference type="Proteomes" id="UP000238479"/>
    </source>
</evidence>
<feature type="repeat" description="WD" evidence="3">
    <location>
        <begin position="848"/>
        <end position="888"/>
    </location>
</feature>
<dbReference type="PROSITE" id="PS50294">
    <property type="entry name" value="WD_REPEATS_REGION"/>
    <property type="match status" value="2"/>
</dbReference>
<comment type="caution">
    <text evidence="5">The sequence shown here is derived from an EMBL/GenBank/DDBJ whole genome shotgun (WGS) entry which is preliminary data.</text>
</comment>
<dbReference type="InterPro" id="IPR036322">
    <property type="entry name" value="WD40_repeat_dom_sf"/>
</dbReference>
<dbReference type="GO" id="GO:0010114">
    <property type="term" value="P:response to red light"/>
    <property type="evidence" value="ECO:0007669"/>
    <property type="project" value="EnsemblPlants"/>
</dbReference>
<dbReference type="GO" id="GO:0009658">
    <property type="term" value="P:chloroplast organization"/>
    <property type="evidence" value="ECO:0007669"/>
    <property type="project" value="EnsemblPlants"/>
</dbReference>
<dbReference type="Gramene" id="PRQ58396">
    <property type="protein sequence ID" value="PRQ58396"/>
    <property type="gene ID" value="RchiOBHm_Chr1g0358871"/>
</dbReference>
<dbReference type="InterPro" id="IPR000719">
    <property type="entry name" value="Prot_kinase_dom"/>
</dbReference>
<dbReference type="PROSITE" id="PS50011">
    <property type="entry name" value="PROTEIN_KINASE_DOM"/>
    <property type="match status" value="1"/>
</dbReference>
<evidence type="ECO:0000256" key="1">
    <source>
        <dbReference type="ARBA" id="ARBA00022574"/>
    </source>
</evidence>
<dbReference type="SUPFAM" id="SSF56112">
    <property type="entry name" value="Protein kinase-like (PK-like)"/>
    <property type="match status" value="1"/>
</dbReference>
<feature type="repeat" description="WD" evidence="3">
    <location>
        <begin position="719"/>
        <end position="761"/>
    </location>
</feature>
<dbReference type="PANTHER" id="PTHR44218:SF15">
    <property type="entry name" value="PROTEIN SPA1-RELATED 2"/>
    <property type="match status" value="1"/>
</dbReference>
<dbReference type="GO" id="GO:0009640">
    <property type="term" value="P:photomorphogenesis"/>
    <property type="evidence" value="ECO:0007669"/>
    <property type="project" value="EnsemblPlants"/>
</dbReference>
<dbReference type="PROSITE" id="PS00678">
    <property type="entry name" value="WD_REPEATS_1"/>
    <property type="match status" value="2"/>
</dbReference>
<dbReference type="GO" id="GO:0016604">
    <property type="term" value="C:nuclear body"/>
    <property type="evidence" value="ECO:0007669"/>
    <property type="project" value="EnsemblPlants"/>
</dbReference>
<dbReference type="GO" id="GO:0009637">
    <property type="term" value="P:response to blue light"/>
    <property type="evidence" value="ECO:0007669"/>
    <property type="project" value="EnsemblPlants"/>
</dbReference>